<organism evidence="2 3">
    <name type="scientific">Tetrahymena thermophila (strain SB210)</name>
    <dbReference type="NCBI Taxonomy" id="312017"/>
    <lineage>
        <taxon>Eukaryota</taxon>
        <taxon>Sar</taxon>
        <taxon>Alveolata</taxon>
        <taxon>Ciliophora</taxon>
        <taxon>Intramacronucleata</taxon>
        <taxon>Oligohymenophorea</taxon>
        <taxon>Hymenostomatida</taxon>
        <taxon>Tetrahymenina</taxon>
        <taxon>Tetrahymenidae</taxon>
        <taxon>Tetrahymena</taxon>
    </lineage>
</organism>
<feature type="coiled-coil region" evidence="1">
    <location>
        <begin position="12"/>
        <end position="73"/>
    </location>
</feature>
<evidence type="ECO:0000313" key="3">
    <source>
        <dbReference type="Proteomes" id="UP000009168"/>
    </source>
</evidence>
<reference evidence="3" key="1">
    <citation type="journal article" date="2006" name="PLoS Biol.">
        <title>Macronuclear genome sequence of the ciliate Tetrahymena thermophila, a model eukaryote.</title>
        <authorList>
            <person name="Eisen J.A."/>
            <person name="Coyne R.S."/>
            <person name="Wu M."/>
            <person name="Wu D."/>
            <person name="Thiagarajan M."/>
            <person name="Wortman J.R."/>
            <person name="Badger J.H."/>
            <person name="Ren Q."/>
            <person name="Amedeo P."/>
            <person name="Jones K.M."/>
            <person name="Tallon L.J."/>
            <person name="Delcher A.L."/>
            <person name="Salzberg S.L."/>
            <person name="Silva J.C."/>
            <person name="Haas B.J."/>
            <person name="Majoros W.H."/>
            <person name="Farzad M."/>
            <person name="Carlton J.M."/>
            <person name="Smith R.K. Jr."/>
            <person name="Garg J."/>
            <person name="Pearlman R.E."/>
            <person name="Karrer K.M."/>
            <person name="Sun L."/>
            <person name="Manning G."/>
            <person name="Elde N.C."/>
            <person name="Turkewitz A.P."/>
            <person name="Asai D.J."/>
            <person name="Wilkes D.E."/>
            <person name="Wang Y."/>
            <person name="Cai H."/>
            <person name="Collins K."/>
            <person name="Stewart B.A."/>
            <person name="Lee S.R."/>
            <person name="Wilamowska K."/>
            <person name="Weinberg Z."/>
            <person name="Ruzzo W.L."/>
            <person name="Wloga D."/>
            <person name="Gaertig J."/>
            <person name="Frankel J."/>
            <person name="Tsao C.-C."/>
            <person name="Gorovsky M.A."/>
            <person name="Keeling P.J."/>
            <person name="Waller R.F."/>
            <person name="Patron N.J."/>
            <person name="Cherry J.M."/>
            <person name="Stover N.A."/>
            <person name="Krieger C.J."/>
            <person name="del Toro C."/>
            <person name="Ryder H.F."/>
            <person name="Williamson S.C."/>
            <person name="Barbeau R.A."/>
            <person name="Hamilton E.P."/>
            <person name="Orias E."/>
        </authorList>
    </citation>
    <scope>NUCLEOTIDE SEQUENCE [LARGE SCALE GENOMIC DNA]</scope>
    <source>
        <strain evidence="3">SB210</strain>
    </source>
</reference>
<dbReference type="EMBL" id="GG662824">
    <property type="protein sequence ID" value="EAR89191.1"/>
    <property type="molecule type" value="Genomic_DNA"/>
</dbReference>
<dbReference type="AlphaFoldDB" id="Q22V94"/>
<sequence length="401" mass="47547">MTDYNYQFYFQDEEEEEQKDQLINEIAKASESKQIQKKKRTYKTRVNKRALELQQKQRDLQRAKQLIATLCKVPSGEYKYFIRGDLLVDFDFLTDKVPYKQAFFSLNDYKPAKEVLFNKLDNYYEIHFDQGQEQIQNFNFIIEMLNSLGNNRIHHLATVLENYLNALSMLDKFRDSKSLSQLLDNDIMLEEDNSYSNWNFDCSLQKANLLLKEKLQDPDNFFYIISKGHKDYSELVIYAINNTALKMILGNIDHESTVKILLQNGMIIMSQDFTDVLQFKIFETMSNLGQNQEPEQITYSRKVPNITINNLKLDINFTYEKYRLSNYKDKFNDSIIFAKINSQERQNLMNQLFFQKLVSDTSVSEEKLLLSDITYQAQSEYFMEKFYTENHQNQNLSESIS</sequence>
<evidence type="ECO:0000313" key="2">
    <source>
        <dbReference type="EMBL" id="EAR89191.1"/>
    </source>
</evidence>
<dbReference type="HOGENOM" id="CLU_058738_0_0_1"/>
<dbReference type="InParanoid" id="Q22V94"/>
<proteinExistence type="predicted"/>
<gene>
    <name evidence="2" type="ORF">TTHERM_01253360</name>
</gene>
<accession>Q22V94</accession>
<keyword evidence="1" id="KW-0175">Coiled coil</keyword>
<dbReference type="RefSeq" id="XP_001009436.1">
    <property type="nucleotide sequence ID" value="XM_001009436.1"/>
</dbReference>
<protein>
    <submittedName>
        <fullName evidence="2">Uncharacterized protein</fullName>
    </submittedName>
</protein>
<evidence type="ECO:0000256" key="1">
    <source>
        <dbReference type="SAM" id="Coils"/>
    </source>
</evidence>
<dbReference type="KEGG" id="tet:TTHERM_01253360"/>
<dbReference type="GeneID" id="7840286"/>
<dbReference type="Proteomes" id="UP000009168">
    <property type="component" value="Unassembled WGS sequence"/>
</dbReference>
<keyword evidence="3" id="KW-1185">Reference proteome</keyword>
<name>Q22V94_TETTS</name>